<proteinExistence type="predicted"/>
<dbReference type="PROSITE" id="PS51257">
    <property type="entry name" value="PROKAR_LIPOPROTEIN"/>
    <property type="match status" value="1"/>
</dbReference>
<evidence type="ECO:0000313" key="1">
    <source>
        <dbReference type="EMBL" id="OWP61583.1"/>
    </source>
</evidence>
<comment type="caution">
    <text evidence="1">The sequence shown here is derived from an EMBL/GenBank/DDBJ whole genome shotgun (WGS) entry which is preliminary data.</text>
</comment>
<accession>A0A246FGB1</accession>
<sequence length="145" mass="16649">MRYQFGLLWLLLTFVGCGPASPEAPLLGHWRFEHQHQVHYRPDGTVLEASTQRPPQAQYRSLDITARALIYHHVLEDRSFPGDSTYTVTRSYTRQDSTLWVVPVPGIEAGPVSIHRLTDQHLTLRVTQERVPGAPYSVWDLSFKR</sequence>
<gene>
    <name evidence="1" type="ORF">CDA63_18745</name>
</gene>
<reference evidence="1 2" key="1">
    <citation type="submission" date="2017-06" db="EMBL/GenBank/DDBJ databases">
        <title>Hymenobacter amundsenii sp. nov. isolated from regoliths in Antarctica.</title>
        <authorList>
            <person name="Sedlacek I."/>
            <person name="Kralova S."/>
            <person name="Pantucek R."/>
            <person name="Svec P."/>
            <person name="Holochova P."/>
            <person name="Stankova E."/>
            <person name="Vrbovska V."/>
            <person name="Busse H.-J."/>
        </authorList>
    </citation>
    <scope>NUCLEOTIDE SEQUENCE [LARGE SCALE GENOMIC DNA]</scope>
    <source>
        <strain evidence="1 2">CCM 8682</strain>
    </source>
</reference>
<protein>
    <submittedName>
        <fullName evidence="1">Uncharacterized protein</fullName>
    </submittedName>
</protein>
<organism evidence="1 2">
    <name type="scientific">Hymenobacter amundsenii</name>
    <dbReference type="NCBI Taxonomy" id="2006685"/>
    <lineage>
        <taxon>Bacteria</taxon>
        <taxon>Pseudomonadati</taxon>
        <taxon>Bacteroidota</taxon>
        <taxon>Cytophagia</taxon>
        <taxon>Cytophagales</taxon>
        <taxon>Hymenobacteraceae</taxon>
        <taxon>Hymenobacter</taxon>
    </lineage>
</organism>
<dbReference type="AlphaFoldDB" id="A0A246FGB1"/>
<keyword evidence="2" id="KW-1185">Reference proteome</keyword>
<name>A0A246FGB1_9BACT</name>
<dbReference type="EMBL" id="NIRR01000054">
    <property type="protein sequence ID" value="OWP61583.1"/>
    <property type="molecule type" value="Genomic_DNA"/>
</dbReference>
<evidence type="ECO:0000313" key="2">
    <source>
        <dbReference type="Proteomes" id="UP000197277"/>
    </source>
</evidence>
<dbReference type="Proteomes" id="UP000197277">
    <property type="component" value="Unassembled WGS sequence"/>
</dbReference>